<reference evidence="1" key="2">
    <citation type="submission" date="2014-09" db="EMBL/GenBank/DDBJ databases">
        <title>Criblamydia sequanensis harbors a mega-plasmid encoding arsenite resistance.</title>
        <authorList>
            <person name="Bertelli C."/>
            <person name="Goesmann A."/>
            <person name="Greub G."/>
        </authorList>
    </citation>
    <scope>NUCLEOTIDE SEQUENCE [LARGE SCALE GENOMIC DNA]</scope>
    <source>
        <strain evidence="1">CRIB-18</strain>
    </source>
</reference>
<dbReference type="AlphaFoldDB" id="A0A090D338"/>
<protein>
    <submittedName>
        <fullName evidence="1">Uncharacterized protein</fullName>
    </submittedName>
</protein>
<name>A0A090D338_9BACT</name>
<accession>A0A090D338</accession>
<evidence type="ECO:0000313" key="2">
    <source>
        <dbReference type="Proteomes" id="UP000031552"/>
    </source>
</evidence>
<gene>
    <name evidence="1" type="ORF">CSEC_2097</name>
</gene>
<keyword evidence="2" id="KW-1185">Reference proteome</keyword>
<dbReference type="STRING" id="1437425.CSEC_2097"/>
<proteinExistence type="predicted"/>
<reference evidence="1" key="1">
    <citation type="submission" date="2013-12" db="EMBL/GenBank/DDBJ databases">
        <authorList>
            <person name="Linke B."/>
        </authorList>
    </citation>
    <scope>NUCLEOTIDE SEQUENCE [LARGE SCALE GENOMIC DNA]</scope>
    <source>
        <strain evidence="1">CRIB-18</strain>
    </source>
</reference>
<dbReference type="EMBL" id="CCEJ010000010">
    <property type="protein sequence ID" value="CDR34903.1"/>
    <property type="molecule type" value="Genomic_DNA"/>
</dbReference>
<sequence>MNPLFLFAAYDKEAKTIIKNKTEIPEKREVVLSVFNSASQAVFAKVSLPNSPLKQKTVRKINSHKKKNFHFVTIQNTKLEDFKMKIVDLDLTEGLLKRKREEVSEKGKEKVSEPQAKKACIDLTTSRDSDYENQIEATPSSPTTPSFLETEGAELPRIFFKLVDIAAKNSISERDTLDPNHEVMIVIKNIGEKELKCSCRVSRGDGKAIPFIKGREQVLNEIAIKIVKAGEVAPIGSFSPASSTDGRVIIEYFVSNIPVKLDQVFRKQIELNVKKD</sequence>
<comment type="caution">
    <text evidence="1">The sequence shown here is derived from an EMBL/GenBank/DDBJ whole genome shotgun (WGS) entry which is preliminary data.</text>
</comment>
<evidence type="ECO:0000313" key="1">
    <source>
        <dbReference type="EMBL" id="CDR34903.1"/>
    </source>
</evidence>
<organism evidence="1 2">
    <name type="scientific">Candidatus Criblamydia sequanensis CRIB-18</name>
    <dbReference type="NCBI Taxonomy" id="1437425"/>
    <lineage>
        <taxon>Bacteria</taxon>
        <taxon>Pseudomonadati</taxon>
        <taxon>Chlamydiota</taxon>
        <taxon>Chlamydiia</taxon>
        <taxon>Parachlamydiales</taxon>
        <taxon>Candidatus Criblamydiaceae</taxon>
        <taxon>Candidatus Criblamydia</taxon>
    </lineage>
</organism>
<dbReference type="RefSeq" id="WP_041018449.1">
    <property type="nucleotide sequence ID" value="NZ_CCEJ010000010.1"/>
</dbReference>
<dbReference type="Proteomes" id="UP000031552">
    <property type="component" value="Unassembled WGS sequence"/>
</dbReference>